<comment type="caution">
    <text evidence="3">The sequence shown here is derived from an EMBL/GenBank/DDBJ whole genome shotgun (WGS) entry which is preliminary data.</text>
</comment>
<dbReference type="EMBL" id="RDRB01000010">
    <property type="protein sequence ID" value="ROT98133.1"/>
    <property type="molecule type" value="Genomic_DNA"/>
</dbReference>
<dbReference type="InterPro" id="IPR017850">
    <property type="entry name" value="Alkaline_phosphatase_core_sf"/>
</dbReference>
<keyword evidence="4" id="KW-1185">Reference proteome</keyword>
<accession>A0A3N2QSE6</accession>
<protein>
    <submittedName>
        <fullName evidence="3">Sulfatase</fullName>
    </submittedName>
</protein>
<organism evidence="3 4">
    <name type="scientific">Histidinibacterium lentulum</name>
    <dbReference type="NCBI Taxonomy" id="2480588"/>
    <lineage>
        <taxon>Bacteria</taxon>
        <taxon>Pseudomonadati</taxon>
        <taxon>Pseudomonadota</taxon>
        <taxon>Alphaproteobacteria</taxon>
        <taxon>Rhodobacterales</taxon>
        <taxon>Paracoccaceae</taxon>
        <taxon>Histidinibacterium</taxon>
    </lineage>
</organism>
<keyword evidence="1" id="KW-1133">Transmembrane helix</keyword>
<dbReference type="Pfam" id="PF00884">
    <property type="entry name" value="Sulfatase"/>
    <property type="match status" value="1"/>
</dbReference>
<dbReference type="Proteomes" id="UP000268016">
    <property type="component" value="Unassembled WGS sequence"/>
</dbReference>
<reference evidence="3 4" key="1">
    <citation type="submission" date="2018-10" db="EMBL/GenBank/DDBJ databases">
        <title>Histidinibacterium lentulum gen. nov., sp. nov., a marine bacterium from the culture broth of Picochlorum sp. 122.</title>
        <authorList>
            <person name="Wang G."/>
        </authorList>
    </citation>
    <scope>NUCLEOTIDE SEQUENCE [LARGE SCALE GENOMIC DNA]</scope>
    <source>
        <strain evidence="3 4">B17</strain>
    </source>
</reference>
<evidence type="ECO:0000256" key="1">
    <source>
        <dbReference type="SAM" id="Phobius"/>
    </source>
</evidence>
<dbReference type="AlphaFoldDB" id="A0A3N2QSE6"/>
<dbReference type="OrthoDB" id="1376015at2"/>
<feature type="transmembrane region" description="Helical" evidence="1">
    <location>
        <begin position="26"/>
        <end position="46"/>
    </location>
</feature>
<feature type="transmembrane region" description="Helical" evidence="1">
    <location>
        <begin position="58"/>
        <end position="81"/>
    </location>
</feature>
<keyword evidence="1" id="KW-0812">Transmembrane</keyword>
<name>A0A3N2QSE6_9RHOB</name>
<keyword evidence="1" id="KW-0472">Membrane</keyword>
<feature type="transmembrane region" description="Helical" evidence="1">
    <location>
        <begin position="149"/>
        <end position="169"/>
    </location>
</feature>
<dbReference type="SUPFAM" id="SSF53649">
    <property type="entry name" value="Alkaline phosphatase-like"/>
    <property type="match status" value="1"/>
</dbReference>
<evidence type="ECO:0000313" key="4">
    <source>
        <dbReference type="Proteomes" id="UP000268016"/>
    </source>
</evidence>
<evidence type="ECO:0000259" key="2">
    <source>
        <dbReference type="Pfam" id="PF00884"/>
    </source>
</evidence>
<dbReference type="Gene3D" id="3.40.720.10">
    <property type="entry name" value="Alkaline Phosphatase, subunit A"/>
    <property type="match status" value="1"/>
</dbReference>
<proteinExistence type="predicted"/>
<dbReference type="InterPro" id="IPR000917">
    <property type="entry name" value="Sulfatase_N"/>
</dbReference>
<evidence type="ECO:0000313" key="3">
    <source>
        <dbReference type="EMBL" id="ROT98133.1"/>
    </source>
</evidence>
<feature type="domain" description="Sulfatase N-terminal" evidence="2">
    <location>
        <begin position="300"/>
        <end position="402"/>
    </location>
</feature>
<gene>
    <name evidence="3" type="ORF">EAT49_17655</name>
</gene>
<sequence length="546" mass="59272">MLRCLLSAAILYLVLIQPNHPAAMTWGALTLFPLELPVILLALMALPARARVTVYGRGMLVAILMIIAVLKLADYATFLAYGRGFNPVVDLHLLPAAWRLGSGIVGMTVAILVAGAAVALVLAVTWALWWATGVWASVEPWGGRTRVRVALGSATVLACGVAIMEIGAARRAWDLPVRIPAAAFTARVGLERIEMARATFADLRLFSRAARSDRLAGVPGLFDRLDGRDVLILYIESYGRASFDVPFYAARHIETLRDAGAELERAGLAARSGWLTAPMVGGQSWLSHATLASGLWIPDQTRYRAYLASPRKSLYHLAQQAGYRTAAVMPAITYDWPEGPRMGFRQVLASRDLGYRGPPFNWVTMPDQFTLDAMERLLRADPSAPPLFAQVALVSSHAPWTPVPELLDWDSIGDGGIYVRWDGEGDAPEVVWADPDRVREQYRAAVDYALEVAFSYAAERAGGDPLLLIVGDHQTAPHISGSDSFDVPMHILGPPDVLRHLDGWGWTEGVVPPAEMPALPMDGFRDRFVGAFSSAAPDPVPDGQGL</sequence>
<feature type="transmembrane region" description="Helical" evidence="1">
    <location>
        <begin position="101"/>
        <end position="129"/>
    </location>
</feature>